<dbReference type="PATRIC" id="fig|1449336.4.peg.908"/>
<dbReference type="Pfam" id="PF14039">
    <property type="entry name" value="YusW"/>
    <property type="match status" value="1"/>
</dbReference>
<comment type="caution">
    <text evidence="2">The sequence shown here is derived from an EMBL/GenBank/DDBJ whole genome shotgun (WGS) entry which is preliminary data.</text>
</comment>
<evidence type="ECO:0000313" key="3">
    <source>
        <dbReference type="Proteomes" id="UP000051658"/>
    </source>
</evidence>
<keyword evidence="3" id="KW-1185">Reference proteome</keyword>
<organism evidence="2 3">
    <name type="scientific">Carnobacterium divergens DSM 20623</name>
    <dbReference type="NCBI Taxonomy" id="1449336"/>
    <lineage>
        <taxon>Bacteria</taxon>
        <taxon>Bacillati</taxon>
        <taxon>Bacillota</taxon>
        <taxon>Bacilli</taxon>
        <taxon>Lactobacillales</taxon>
        <taxon>Carnobacteriaceae</taxon>
        <taxon>Carnobacterium</taxon>
    </lineage>
</organism>
<accession>A0A0R2HVB0</accession>
<feature type="region of interest" description="Disordered" evidence="1">
    <location>
        <begin position="62"/>
        <end position="81"/>
    </location>
</feature>
<protein>
    <submittedName>
        <fullName evidence="2">Uncharacterized protein</fullName>
    </submittedName>
</protein>
<dbReference type="AlphaFoldDB" id="A0A0R2HVB0"/>
<dbReference type="InterPro" id="IPR025623">
    <property type="entry name" value="YusW"/>
</dbReference>
<dbReference type="Proteomes" id="UP000051658">
    <property type="component" value="Unassembled WGS sequence"/>
</dbReference>
<name>A0A0R2HVB0_CARDV</name>
<evidence type="ECO:0000313" key="2">
    <source>
        <dbReference type="EMBL" id="KRN56640.1"/>
    </source>
</evidence>
<reference evidence="2 3" key="1">
    <citation type="journal article" date="2015" name="Genome Announc.">
        <title>Expanding the biotechnology potential of lactobacilli through comparative genomics of 213 strains and associated genera.</title>
        <authorList>
            <person name="Sun Z."/>
            <person name="Harris H.M."/>
            <person name="McCann A."/>
            <person name="Guo C."/>
            <person name="Argimon S."/>
            <person name="Zhang W."/>
            <person name="Yang X."/>
            <person name="Jeffery I.B."/>
            <person name="Cooney J.C."/>
            <person name="Kagawa T.F."/>
            <person name="Liu W."/>
            <person name="Song Y."/>
            <person name="Salvetti E."/>
            <person name="Wrobel A."/>
            <person name="Rasinkangas P."/>
            <person name="Parkhill J."/>
            <person name="Rea M.C."/>
            <person name="O'Sullivan O."/>
            <person name="Ritari J."/>
            <person name="Douillard F.P."/>
            <person name="Paul Ross R."/>
            <person name="Yang R."/>
            <person name="Briner A.E."/>
            <person name="Felis G.E."/>
            <person name="de Vos W.M."/>
            <person name="Barrangou R."/>
            <person name="Klaenhammer T.R."/>
            <person name="Caufield P.W."/>
            <person name="Cui Y."/>
            <person name="Zhang H."/>
            <person name="O'Toole P.W."/>
        </authorList>
    </citation>
    <scope>NUCLEOTIDE SEQUENCE [LARGE SCALE GENOMIC DNA]</scope>
    <source>
        <strain evidence="2 3">DSM 20623</strain>
    </source>
</reference>
<sequence length="190" mass="21894">MGKTVFSFTIVYGLIKEQPIFKGVCTMRNKLWPAWILVLIIYGQQELSVFKEERAQPIEITSATTNEDSIESNDSSNYSEKLEDTTQKTTLLAVQKMKIDYRSHHQKLKLSYQVQNNEVKAKIQQNHEKSKGIRAQNKIEDLFQSTDFSAATADSLLKTLQIAYQLPDYTNYQIELTLQDGTQLEFENDD</sequence>
<proteinExistence type="predicted"/>
<dbReference type="EMBL" id="JQBS01000024">
    <property type="protein sequence ID" value="KRN56640.1"/>
    <property type="molecule type" value="Genomic_DNA"/>
</dbReference>
<evidence type="ECO:0000256" key="1">
    <source>
        <dbReference type="SAM" id="MobiDB-lite"/>
    </source>
</evidence>
<gene>
    <name evidence="2" type="ORF">IV74_GL000888</name>
</gene>